<feature type="transmembrane region" description="Helical" evidence="2">
    <location>
        <begin position="40"/>
        <end position="61"/>
    </location>
</feature>
<dbReference type="EMBL" id="CP109546">
    <property type="protein sequence ID" value="WTZ15123.1"/>
    <property type="molecule type" value="Genomic_DNA"/>
</dbReference>
<feature type="region of interest" description="Disordered" evidence="1">
    <location>
        <begin position="111"/>
        <end position="130"/>
    </location>
</feature>
<feature type="transmembrane region" description="Helical" evidence="2">
    <location>
        <begin position="73"/>
        <end position="91"/>
    </location>
</feature>
<name>A0AAU3IF11_9ACTN</name>
<feature type="compositionally biased region" description="Basic and acidic residues" evidence="1">
    <location>
        <begin position="23"/>
        <end position="36"/>
    </location>
</feature>
<feature type="region of interest" description="Disordered" evidence="1">
    <location>
        <begin position="1"/>
        <end position="42"/>
    </location>
</feature>
<accession>A0AAU3IF11</accession>
<evidence type="ECO:0000256" key="2">
    <source>
        <dbReference type="SAM" id="Phobius"/>
    </source>
</evidence>
<protein>
    <submittedName>
        <fullName evidence="3">Uncharacterized protein</fullName>
    </submittedName>
</protein>
<keyword evidence="2" id="KW-0812">Transmembrane</keyword>
<gene>
    <name evidence="3" type="ORF">OG699_19990</name>
</gene>
<dbReference type="AlphaFoldDB" id="A0AAU3IF11"/>
<keyword evidence="2" id="KW-0472">Membrane</keyword>
<proteinExistence type="predicted"/>
<keyword evidence="2" id="KW-1133">Transmembrane helix</keyword>
<evidence type="ECO:0000256" key="1">
    <source>
        <dbReference type="SAM" id="MobiDB-lite"/>
    </source>
</evidence>
<sequence>MTADRPQPLPGHGDQPTGGQGRVETDRDTGPRRPEQRPGLSGTTAAAGALFAFAALGMFAGDVTTGRLLPPRVRARLGIPFLLLLATPYLFSVLRPGAAVAVTPTLAPSPLRHRAAPHGGTTPGAVRTKSAAIRGELSLNQRKLYDRGHNHPSPGGVERDAWARIASAQNLRTSELQKS</sequence>
<reference evidence="3" key="1">
    <citation type="submission" date="2022-10" db="EMBL/GenBank/DDBJ databases">
        <title>The complete genomes of actinobacterial strains from the NBC collection.</title>
        <authorList>
            <person name="Joergensen T.S."/>
            <person name="Alvarez Arevalo M."/>
            <person name="Sterndorff E.B."/>
            <person name="Faurdal D."/>
            <person name="Vuksanovic O."/>
            <person name="Mourched A.-S."/>
            <person name="Charusanti P."/>
            <person name="Shaw S."/>
            <person name="Blin K."/>
            <person name="Weber T."/>
        </authorList>
    </citation>
    <scope>NUCLEOTIDE SEQUENCE</scope>
    <source>
        <strain evidence="3">NBC_01393</strain>
    </source>
</reference>
<evidence type="ECO:0000313" key="3">
    <source>
        <dbReference type="EMBL" id="WTZ15123.1"/>
    </source>
</evidence>
<organism evidence="3">
    <name type="scientific">Streptomyces sp. NBC_01393</name>
    <dbReference type="NCBI Taxonomy" id="2903851"/>
    <lineage>
        <taxon>Bacteria</taxon>
        <taxon>Bacillati</taxon>
        <taxon>Actinomycetota</taxon>
        <taxon>Actinomycetes</taxon>
        <taxon>Kitasatosporales</taxon>
        <taxon>Streptomycetaceae</taxon>
        <taxon>Streptomyces</taxon>
    </lineage>
</organism>